<name>A0A936ZXX0_9FLAO</name>
<evidence type="ECO:0000256" key="1">
    <source>
        <dbReference type="SAM" id="SignalP"/>
    </source>
</evidence>
<protein>
    <recommendedName>
        <fullName evidence="2">SGNH hydrolase-type esterase domain-containing protein</fullName>
    </recommendedName>
</protein>
<accession>A0A936ZXX0</accession>
<dbReference type="GO" id="GO:0004622">
    <property type="term" value="F:phosphatidylcholine lysophospholipase activity"/>
    <property type="evidence" value="ECO:0007669"/>
    <property type="project" value="TreeGrafter"/>
</dbReference>
<sequence length="250" mass="28189">MKTKIFRLIILLISINLLSCSKDNNTVPEPIPTQIIGEGIKILPLGDSRVQGSSPVFESYRYELWKNLVANNWTFDFSGPLIDGIPNPKFMDKEFDTNHSGVGGFKTEDVLTNIHQIIEDAGVPDVVLLGIGTNDLLKGVSVKNAIINIHRIINILQKHNKNVTIFIEQIAPGRSDFMTPQSTLAFNLFNRQIKKVAQMQTTDTSKVVAVNMAKRWNDEFMADIVHYNKTGAKVVADRYYRAIEQFIEKQ</sequence>
<dbReference type="Pfam" id="PF13472">
    <property type="entry name" value="Lipase_GDSL_2"/>
    <property type="match status" value="1"/>
</dbReference>
<dbReference type="PANTHER" id="PTHR30383:SF5">
    <property type="entry name" value="SGNH HYDROLASE-TYPE ESTERASE DOMAIN-CONTAINING PROTEIN"/>
    <property type="match status" value="1"/>
</dbReference>
<evidence type="ECO:0000259" key="2">
    <source>
        <dbReference type="Pfam" id="PF13472"/>
    </source>
</evidence>
<evidence type="ECO:0000313" key="3">
    <source>
        <dbReference type="EMBL" id="MBL0683146.1"/>
    </source>
</evidence>
<dbReference type="InterPro" id="IPR051532">
    <property type="entry name" value="Ester_Hydrolysis_Enzymes"/>
</dbReference>
<gene>
    <name evidence="3" type="ORF">JJQ60_06440</name>
</gene>
<feature type="chain" id="PRO_5036979936" description="SGNH hydrolase-type esterase domain-containing protein" evidence="1">
    <location>
        <begin position="20"/>
        <end position="250"/>
    </location>
</feature>
<feature type="signal peptide" evidence="1">
    <location>
        <begin position="1"/>
        <end position="19"/>
    </location>
</feature>
<dbReference type="InterPro" id="IPR013830">
    <property type="entry name" value="SGNH_hydro"/>
</dbReference>
<dbReference type="AlphaFoldDB" id="A0A936ZXX0"/>
<dbReference type="Gene3D" id="3.40.50.1110">
    <property type="entry name" value="SGNH hydrolase"/>
    <property type="match status" value="1"/>
</dbReference>
<proteinExistence type="predicted"/>
<dbReference type="Proteomes" id="UP000651057">
    <property type="component" value="Unassembled WGS sequence"/>
</dbReference>
<evidence type="ECO:0000313" key="4">
    <source>
        <dbReference type="Proteomes" id="UP000651057"/>
    </source>
</evidence>
<keyword evidence="1" id="KW-0732">Signal</keyword>
<feature type="domain" description="SGNH hydrolase-type esterase" evidence="2">
    <location>
        <begin position="45"/>
        <end position="233"/>
    </location>
</feature>
<reference evidence="3" key="1">
    <citation type="submission" date="2021-01" db="EMBL/GenBank/DDBJ databases">
        <authorList>
            <person name="Zhong Y.L."/>
        </authorList>
    </citation>
    <scope>NUCLEOTIDE SEQUENCE</scope>
    <source>
        <strain evidence="3">KCTC 23302</strain>
    </source>
</reference>
<organism evidence="3 4">
    <name type="scientific">Aquimarina mytili</name>
    <dbReference type="NCBI Taxonomy" id="874423"/>
    <lineage>
        <taxon>Bacteria</taxon>
        <taxon>Pseudomonadati</taxon>
        <taxon>Bacteroidota</taxon>
        <taxon>Flavobacteriia</taxon>
        <taxon>Flavobacteriales</taxon>
        <taxon>Flavobacteriaceae</taxon>
        <taxon>Aquimarina</taxon>
    </lineage>
</organism>
<dbReference type="RefSeq" id="WP_201917850.1">
    <property type="nucleotide sequence ID" value="NZ_BAABAX010000023.1"/>
</dbReference>
<dbReference type="InterPro" id="IPR036514">
    <property type="entry name" value="SGNH_hydro_sf"/>
</dbReference>
<dbReference type="SUPFAM" id="SSF52266">
    <property type="entry name" value="SGNH hydrolase"/>
    <property type="match status" value="1"/>
</dbReference>
<dbReference type="EMBL" id="JAERQJ010000002">
    <property type="protein sequence ID" value="MBL0683146.1"/>
    <property type="molecule type" value="Genomic_DNA"/>
</dbReference>
<comment type="caution">
    <text evidence="3">The sequence shown here is derived from an EMBL/GenBank/DDBJ whole genome shotgun (WGS) entry which is preliminary data.</text>
</comment>
<keyword evidence="4" id="KW-1185">Reference proteome</keyword>
<dbReference type="PANTHER" id="PTHR30383">
    <property type="entry name" value="THIOESTERASE 1/PROTEASE 1/LYSOPHOSPHOLIPASE L1"/>
    <property type="match status" value="1"/>
</dbReference>